<dbReference type="InterPro" id="IPR040684">
    <property type="entry name" value="HMUDK_hel"/>
</dbReference>
<keyword evidence="3" id="KW-1185">Reference proteome</keyword>
<dbReference type="EMBL" id="CP127294">
    <property type="protein sequence ID" value="WIX77195.1"/>
    <property type="molecule type" value="Genomic_DNA"/>
</dbReference>
<gene>
    <name evidence="2" type="ORF">QRX50_38235</name>
</gene>
<dbReference type="AlphaFoldDB" id="A0A9Y2IB67"/>
<dbReference type="Pfam" id="PF18723">
    <property type="entry name" value="HMUDK_hel"/>
    <property type="match status" value="1"/>
</dbReference>
<sequence length="338" mass="37934">MTESIPDITVAGRRLRPGPVFDTYWRFAAARQEAYFARLRDDGTATSDPILARHRFTNCYRAADRVSQFAIHDVAYGGPQEPRDVVFRMMLFKFFNKIDTWRLLEAELGPVTWASWHPAAARAVLDAAWRSRRTLYSPAYVIPPPRLGGTRKHHDHLLLAETMIHDGLAEKLQDARGLAQVFELLRVYPGLGDFLAFQFSIDLNYTSVLDFSENDFVVAGPGARDGARKCFGPAASGIEDAVIAYLTDTQEAHFARLGLRFASLGGRRLHLVDCQNLFCEVDKYARVAHPAVPGISGRTRIKQQYHRSDEPMPAPWFPPKWGITEAVRAQAAAVVVPR</sequence>
<proteinExistence type="predicted"/>
<organism evidence="2 3">
    <name type="scientific">Amycolatopsis carbonis</name>
    <dbReference type="NCBI Taxonomy" id="715471"/>
    <lineage>
        <taxon>Bacteria</taxon>
        <taxon>Bacillati</taxon>
        <taxon>Actinomycetota</taxon>
        <taxon>Actinomycetes</taxon>
        <taxon>Pseudonocardiales</taxon>
        <taxon>Pseudonocardiaceae</taxon>
        <taxon>Amycolatopsis</taxon>
    </lineage>
</organism>
<protein>
    <submittedName>
        <fullName evidence="2">DNA base hypermodification protein</fullName>
    </submittedName>
</protein>
<evidence type="ECO:0000313" key="3">
    <source>
        <dbReference type="Proteomes" id="UP001236014"/>
    </source>
</evidence>
<dbReference type="KEGG" id="acab:QRX50_38235"/>
<dbReference type="Proteomes" id="UP001236014">
    <property type="component" value="Chromosome"/>
</dbReference>
<evidence type="ECO:0000313" key="2">
    <source>
        <dbReference type="EMBL" id="WIX77195.1"/>
    </source>
</evidence>
<dbReference type="RefSeq" id="WP_285967936.1">
    <property type="nucleotide sequence ID" value="NZ_CP127294.1"/>
</dbReference>
<evidence type="ECO:0000259" key="1">
    <source>
        <dbReference type="Pfam" id="PF18723"/>
    </source>
</evidence>
<accession>A0A9Y2IB67</accession>
<reference evidence="2 3" key="1">
    <citation type="submission" date="2023-06" db="EMBL/GenBank/DDBJ databases">
        <authorList>
            <person name="Oyuntsetseg B."/>
            <person name="Kim S.B."/>
        </authorList>
    </citation>
    <scope>NUCLEOTIDE SEQUENCE [LARGE SCALE GENOMIC DNA]</scope>
    <source>
        <strain evidence="2 3">2-15</strain>
    </source>
</reference>
<feature type="domain" description="5-hmdU DNA kinase helical" evidence="1">
    <location>
        <begin position="19"/>
        <end position="292"/>
    </location>
</feature>
<name>A0A9Y2IB67_9PSEU</name>